<dbReference type="EMBL" id="JANIIC010000027">
    <property type="protein sequence ID" value="MCQ8831760.1"/>
    <property type="molecule type" value="Genomic_DNA"/>
</dbReference>
<dbReference type="Proteomes" id="UP001142400">
    <property type="component" value="Unassembled WGS sequence"/>
</dbReference>
<keyword evidence="2" id="KW-1185">Reference proteome</keyword>
<evidence type="ECO:0000313" key="1">
    <source>
        <dbReference type="EMBL" id="MCQ8831760.1"/>
    </source>
</evidence>
<gene>
    <name evidence="1" type="ORF">NQU54_22490</name>
</gene>
<dbReference type="AlphaFoldDB" id="A0A9X2LYV5"/>
<name>A0A9X2LYV5_STRMQ</name>
<sequence length="124" mass="14375">MSVDYRVVVNHGWRGWLRNEVTRYLHKLGREIQNDAERLAPVKTGRLRASMYHEVNRGELRVGVRHVDYWMTVEYGSGPHIITPKNAKALYWPGARHPVAKVNHPGTPAQPFLRPALYRRRGGR</sequence>
<accession>A0A9X2LYV5</accession>
<evidence type="ECO:0000313" key="2">
    <source>
        <dbReference type="Proteomes" id="UP001142400"/>
    </source>
</evidence>
<comment type="caution">
    <text evidence="1">The sequence shown here is derived from an EMBL/GenBank/DDBJ whole genome shotgun (WGS) entry which is preliminary data.</text>
</comment>
<organism evidence="1 2">
    <name type="scientific">Streptomyces malaysiensis subsp. samsunensis</name>
    <dbReference type="NCBI Taxonomy" id="459658"/>
    <lineage>
        <taxon>Bacteria</taxon>
        <taxon>Bacillati</taxon>
        <taxon>Actinomycetota</taxon>
        <taxon>Actinomycetes</taxon>
        <taxon>Kitasatosporales</taxon>
        <taxon>Streptomycetaceae</taxon>
        <taxon>Streptomyces</taxon>
        <taxon>Streptomyces violaceusniger group</taxon>
    </lineage>
</organism>
<proteinExistence type="predicted"/>
<protein>
    <submittedName>
        <fullName evidence="1">HK97 gp10 family phage protein</fullName>
    </submittedName>
</protein>
<reference evidence="1" key="1">
    <citation type="submission" date="2022-06" db="EMBL/GenBank/DDBJ databases">
        <title>WGS of actinobacteria.</title>
        <authorList>
            <person name="Thawai C."/>
        </authorList>
    </citation>
    <scope>NUCLEOTIDE SEQUENCE</scope>
    <source>
        <strain evidence="1">DSM 42010</strain>
    </source>
</reference>
<dbReference type="RefSeq" id="WP_257632641.1">
    <property type="nucleotide sequence ID" value="NZ_JANIIC010000027.1"/>
</dbReference>